<feature type="active site" evidence="11">
    <location>
        <position position="144"/>
    </location>
</feature>
<feature type="binding site" evidence="12">
    <location>
        <position position="251"/>
    </location>
    <ligand>
        <name>Mg(2+)</name>
        <dbReference type="ChEBI" id="CHEBI:18420"/>
        <label>1</label>
    </ligand>
</feature>
<feature type="binding site" evidence="12">
    <location>
        <position position="263"/>
    </location>
    <ligand>
        <name>Mg(2+)</name>
        <dbReference type="ChEBI" id="CHEBI:18420"/>
        <label>1</label>
    </ligand>
</feature>
<accession>A0A7W3SYY8</accession>
<keyword evidence="12" id="KW-0479">Metal-binding</keyword>
<evidence type="ECO:0000313" key="16">
    <source>
        <dbReference type="Proteomes" id="UP000567067"/>
    </source>
</evidence>
<dbReference type="GO" id="GO:0046872">
    <property type="term" value="F:metal ion binding"/>
    <property type="evidence" value="ECO:0007669"/>
    <property type="project" value="UniProtKB-KW"/>
</dbReference>
<evidence type="ECO:0000256" key="12">
    <source>
        <dbReference type="PIRSR" id="PIRSR039102-3"/>
    </source>
</evidence>
<dbReference type="InterPro" id="IPR011127">
    <property type="entry name" value="Dala_Dala_lig_N"/>
</dbReference>
<keyword evidence="9 10" id="KW-0961">Cell wall biogenesis/degradation</keyword>
<dbReference type="SUPFAM" id="SSF56059">
    <property type="entry name" value="Glutathione synthetase ATP-binding domain-like"/>
    <property type="match status" value="1"/>
</dbReference>
<dbReference type="Gene3D" id="3.30.1490.20">
    <property type="entry name" value="ATP-grasp fold, A domain"/>
    <property type="match status" value="1"/>
</dbReference>
<dbReference type="Pfam" id="PF01820">
    <property type="entry name" value="Dala_Dala_lig_N"/>
    <property type="match status" value="2"/>
</dbReference>
<keyword evidence="5 13" id="KW-0547">Nucleotide-binding</keyword>
<dbReference type="GO" id="GO:0008360">
    <property type="term" value="P:regulation of cell shape"/>
    <property type="evidence" value="ECO:0007669"/>
    <property type="project" value="UniProtKB-KW"/>
</dbReference>
<dbReference type="NCBIfam" id="NF002378">
    <property type="entry name" value="PRK01372.1"/>
    <property type="match status" value="1"/>
</dbReference>
<dbReference type="UniPathway" id="UPA00219"/>
<sequence length="311" mass="34365">MRIGIIMGGVSSEWEVSLRTGQEMIRHLDPDRYTAVPIVINQRVDLIRQVQQAEIDLALLALHGQYGEDGTIQGALETLGIPYTGSGILASSLCMNKRLTKMLLTAAGVNTPTGLCWQRMDDYDPRAVERIGYPVIVKPNSGGSSIGIQLVHHETELLTAVQESFILDQTILIEPYIQGMELTCSIIDGELLPIIGIRSTHSEWFDYTAKYEVDGAEEKVIELASATHQRVREAALASYRLLQCKVYARVDMILCQDIPYVLEVNTLPGMTAGSLFPKSAAAAGMSFTQLLDRMIACSLRERGQEWGDQHV</sequence>
<dbReference type="InterPro" id="IPR011095">
    <property type="entry name" value="Dala_Dala_lig_C"/>
</dbReference>
<evidence type="ECO:0000256" key="2">
    <source>
        <dbReference type="ARBA" id="ARBA00010871"/>
    </source>
</evidence>
<dbReference type="Pfam" id="PF07478">
    <property type="entry name" value="Dala_Dala_lig_C"/>
    <property type="match status" value="1"/>
</dbReference>
<organism evidence="15 16">
    <name type="scientific">Fontibacillus solani</name>
    <dbReference type="NCBI Taxonomy" id="1572857"/>
    <lineage>
        <taxon>Bacteria</taxon>
        <taxon>Bacillati</taxon>
        <taxon>Bacillota</taxon>
        <taxon>Bacilli</taxon>
        <taxon>Bacillales</taxon>
        <taxon>Paenibacillaceae</taxon>
        <taxon>Fontibacillus</taxon>
    </lineage>
</organism>
<dbReference type="Gene3D" id="3.30.470.20">
    <property type="entry name" value="ATP-grasp fold, B domain"/>
    <property type="match status" value="1"/>
</dbReference>
<comment type="cofactor">
    <cofactor evidence="12">
        <name>Mg(2+)</name>
        <dbReference type="ChEBI" id="CHEBI:18420"/>
    </cofactor>
    <cofactor evidence="12">
        <name>Mn(2+)</name>
        <dbReference type="ChEBI" id="CHEBI:29035"/>
    </cofactor>
    <text evidence="12">Binds 2 magnesium or manganese ions per subunit.</text>
</comment>
<dbReference type="Gene3D" id="3.40.50.20">
    <property type="match status" value="1"/>
</dbReference>
<dbReference type="GO" id="GO:0008716">
    <property type="term" value="F:D-alanine-D-alanine ligase activity"/>
    <property type="evidence" value="ECO:0007669"/>
    <property type="project" value="UniProtKB-UniRule"/>
</dbReference>
<dbReference type="PANTHER" id="PTHR23132">
    <property type="entry name" value="D-ALANINE--D-ALANINE LIGASE"/>
    <property type="match status" value="1"/>
</dbReference>
<keyword evidence="8 10" id="KW-0573">Peptidoglycan synthesis</keyword>
<evidence type="ECO:0000256" key="13">
    <source>
        <dbReference type="PROSITE-ProRule" id="PRU00409"/>
    </source>
</evidence>
<evidence type="ECO:0000256" key="7">
    <source>
        <dbReference type="ARBA" id="ARBA00022960"/>
    </source>
</evidence>
<dbReference type="GO" id="GO:0071555">
    <property type="term" value="P:cell wall organization"/>
    <property type="evidence" value="ECO:0007669"/>
    <property type="project" value="UniProtKB-KW"/>
</dbReference>
<evidence type="ECO:0000256" key="10">
    <source>
        <dbReference type="HAMAP-Rule" id="MF_00047"/>
    </source>
</evidence>
<dbReference type="GO" id="GO:0005524">
    <property type="term" value="F:ATP binding"/>
    <property type="evidence" value="ECO:0007669"/>
    <property type="project" value="UniProtKB-UniRule"/>
</dbReference>
<comment type="catalytic activity">
    <reaction evidence="10">
        <text>2 D-alanine + ATP = D-alanyl-D-alanine + ADP + phosphate + H(+)</text>
        <dbReference type="Rhea" id="RHEA:11224"/>
        <dbReference type="ChEBI" id="CHEBI:15378"/>
        <dbReference type="ChEBI" id="CHEBI:30616"/>
        <dbReference type="ChEBI" id="CHEBI:43474"/>
        <dbReference type="ChEBI" id="CHEBI:57416"/>
        <dbReference type="ChEBI" id="CHEBI:57822"/>
        <dbReference type="ChEBI" id="CHEBI:456216"/>
        <dbReference type="EC" id="6.3.2.4"/>
    </reaction>
</comment>
<dbReference type="HAMAP" id="MF_00047">
    <property type="entry name" value="Dala_Dala_lig"/>
    <property type="match status" value="1"/>
</dbReference>
<feature type="domain" description="ATP-grasp" evidence="14">
    <location>
        <begin position="101"/>
        <end position="296"/>
    </location>
</feature>
<feature type="active site" evidence="11">
    <location>
        <position position="13"/>
    </location>
</feature>
<evidence type="ECO:0000256" key="8">
    <source>
        <dbReference type="ARBA" id="ARBA00022984"/>
    </source>
</evidence>
<evidence type="ECO:0000313" key="15">
    <source>
        <dbReference type="EMBL" id="MBA9088508.1"/>
    </source>
</evidence>
<dbReference type="InterPro" id="IPR000291">
    <property type="entry name" value="D-Ala_lig_Van_CS"/>
</dbReference>
<comment type="function">
    <text evidence="10">Cell wall formation.</text>
</comment>
<dbReference type="PROSITE" id="PS00843">
    <property type="entry name" value="DALA_DALA_LIGASE_1"/>
    <property type="match status" value="1"/>
</dbReference>
<keyword evidence="4 10" id="KW-0436">Ligase</keyword>
<dbReference type="PROSITE" id="PS50975">
    <property type="entry name" value="ATP_GRASP"/>
    <property type="match status" value="1"/>
</dbReference>
<evidence type="ECO:0000256" key="3">
    <source>
        <dbReference type="ARBA" id="ARBA00022490"/>
    </source>
</evidence>
<feature type="active site" evidence="11">
    <location>
        <position position="274"/>
    </location>
</feature>
<dbReference type="GO" id="GO:0005737">
    <property type="term" value="C:cytoplasm"/>
    <property type="evidence" value="ECO:0007669"/>
    <property type="project" value="UniProtKB-SubCell"/>
</dbReference>
<name>A0A7W3SYY8_9BACL</name>
<dbReference type="PIRSF" id="PIRSF039102">
    <property type="entry name" value="Ddl/VanB"/>
    <property type="match status" value="1"/>
</dbReference>
<reference evidence="15 16" key="1">
    <citation type="submission" date="2020-08" db="EMBL/GenBank/DDBJ databases">
        <title>Genomic Encyclopedia of Type Strains, Phase III (KMG-III): the genomes of soil and plant-associated and newly described type strains.</title>
        <authorList>
            <person name="Whitman W."/>
        </authorList>
    </citation>
    <scope>NUCLEOTIDE SEQUENCE [LARGE SCALE GENOMIC DNA]</scope>
    <source>
        <strain evidence="15 16">CECT 8693</strain>
    </source>
</reference>
<dbReference type="SUPFAM" id="SSF52440">
    <property type="entry name" value="PreATP-grasp domain"/>
    <property type="match status" value="1"/>
</dbReference>
<keyword evidence="7 10" id="KW-0133">Cell shape</keyword>
<evidence type="ECO:0000256" key="9">
    <source>
        <dbReference type="ARBA" id="ARBA00023316"/>
    </source>
</evidence>
<keyword evidence="6 13" id="KW-0067">ATP-binding</keyword>
<dbReference type="InterPro" id="IPR013815">
    <property type="entry name" value="ATP_grasp_subdomain_1"/>
</dbReference>
<comment type="caution">
    <text evidence="15">The sequence shown here is derived from an EMBL/GenBank/DDBJ whole genome shotgun (WGS) entry which is preliminary data.</text>
</comment>
<dbReference type="GO" id="GO:0009252">
    <property type="term" value="P:peptidoglycan biosynthetic process"/>
    <property type="evidence" value="ECO:0007669"/>
    <property type="project" value="UniProtKB-UniRule"/>
</dbReference>
<keyword evidence="16" id="KW-1185">Reference proteome</keyword>
<evidence type="ECO:0000256" key="4">
    <source>
        <dbReference type="ARBA" id="ARBA00022598"/>
    </source>
</evidence>
<dbReference type="InterPro" id="IPR016185">
    <property type="entry name" value="PreATP-grasp_dom_sf"/>
</dbReference>
<dbReference type="InterPro" id="IPR011761">
    <property type="entry name" value="ATP-grasp"/>
</dbReference>
<dbReference type="PROSITE" id="PS00844">
    <property type="entry name" value="DALA_DALA_LIGASE_2"/>
    <property type="match status" value="1"/>
</dbReference>
<dbReference type="EMBL" id="JACJIP010000054">
    <property type="protein sequence ID" value="MBA9088508.1"/>
    <property type="molecule type" value="Genomic_DNA"/>
</dbReference>
<evidence type="ECO:0000256" key="1">
    <source>
        <dbReference type="ARBA" id="ARBA00004496"/>
    </source>
</evidence>
<keyword evidence="12" id="KW-0460">Magnesium</keyword>
<feature type="binding site" evidence="12">
    <location>
        <position position="265"/>
    </location>
    <ligand>
        <name>Mg(2+)</name>
        <dbReference type="ChEBI" id="CHEBI:18420"/>
        <label>2</label>
    </ligand>
</feature>
<dbReference type="AlphaFoldDB" id="A0A7W3SYY8"/>
<dbReference type="NCBIfam" id="TIGR01205">
    <property type="entry name" value="D_ala_D_alaTIGR"/>
    <property type="match status" value="1"/>
</dbReference>
<comment type="similarity">
    <text evidence="2 10">Belongs to the D-alanine--D-alanine ligase family.</text>
</comment>
<protein>
    <recommendedName>
        <fullName evidence="10">D-alanine--D-alanine ligase</fullName>
        <ecNumber evidence="10">6.3.2.4</ecNumber>
    </recommendedName>
    <alternativeName>
        <fullName evidence="10">D-Ala-D-Ala ligase</fullName>
    </alternativeName>
    <alternativeName>
        <fullName evidence="10">D-alanylalanine synthetase</fullName>
    </alternativeName>
</protein>
<dbReference type="EC" id="6.3.2.4" evidence="10"/>
<comment type="pathway">
    <text evidence="10">Cell wall biogenesis; peptidoglycan biosynthesis.</text>
</comment>
<keyword evidence="3 10" id="KW-0963">Cytoplasm</keyword>
<dbReference type="Proteomes" id="UP000567067">
    <property type="component" value="Unassembled WGS sequence"/>
</dbReference>
<keyword evidence="12" id="KW-0464">Manganese</keyword>
<feature type="binding site" evidence="12">
    <location>
        <position position="263"/>
    </location>
    <ligand>
        <name>Mg(2+)</name>
        <dbReference type="ChEBI" id="CHEBI:18420"/>
        <label>2</label>
    </ligand>
</feature>
<evidence type="ECO:0000256" key="5">
    <source>
        <dbReference type="ARBA" id="ARBA00022741"/>
    </source>
</evidence>
<evidence type="ECO:0000256" key="6">
    <source>
        <dbReference type="ARBA" id="ARBA00022840"/>
    </source>
</evidence>
<gene>
    <name evidence="10" type="primary">ddl</name>
    <name evidence="15" type="ORF">FHR92_005024</name>
</gene>
<evidence type="ECO:0000259" key="14">
    <source>
        <dbReference type="PROSITE" id="PS50975"/>
    </source>
</evidence>
<dbReference type="RefSeq" id="WP_182540126.1">
    <property type="nucleotide sequence ID" value="NZ_JACJIP010000054.1"/>
</dbReference>
<dbReference type="InterPro" id="IPR005905">
    <property type="entry name" value="D_ala_D_ala"/>
</dbReference>
<evidence type="ECO:0000256" key="11">
    <source>
        <dbReference type="PIRSR" id="PIRSR039102-1"/>
    </source>
</evidence>
<proteinExistence type="inferred from homology"/>
<dbReference type="PANTHER" id="PTHR23132:SF23">
    <property type="entry name" value="D-ALANINE--D-ALANINE LIGASE B"/>
    <property type="match status" value="1"/>
</dbReference>
<comment type="subcellular location">
    <subcellularLocation>
        <location evidence="1 10">Cytoplasm</location>
    </subcellularLocation>
</comment>